<evidence type="ECO:0000313" key="1">
    <source>
        <dbReference type="EMBL" id="KIN95506.1"/>
    </source>
</evidence>
<accession>A0A0C3JCU0</accession>
<proteinExistence type="predicted"/>
<sequence length="80" mass="9312">MNAIVEWGEAWGTSKSIMHVSGRYKSTNREDPLILVNMMHPCGYCHVNDHDTYNCPWPNKKWLEDGRELLITLKGREHEA</sequence>
<dbReference type="Proteomes" id="UP000054217">
    <property type="component" value="Unassembled WGS sequence"/>
</dbReference>
<dbReference type="EMBL" id="KN832065">
    <property type="protein sequence ID" value="KIN95506.1"/>
    <property type="molecule type" value="Genomic_DNA"/>
</dbReference>
<dbReference type="InParanoid" id="A0A0C3JCU0"/>
<dbReference type="AlphaFoldDB" id="A0A0C3JCU0"/>
<protein>
    <submittedName>
        <fullName evidence="1">Uncharacterized protein</fullName>
    </submittedName>
</protein>
<dbReference type="OrthoDB" id="2706776at2759"/>
<gene>
    <name evidence="1" type="ORF">M404DRAFT_1007383</name>
</gene>
<name>A0A0C3JCU0_PISTI</name>
<organism evidence="1 2">
    <name type="scientific">Pisolithus tinctorius Marx 270</name>
    <dbReference type="NCBI Taxonomy" id="870435"/>
    <lineage>
        <taxon>Eukaryota</taxon>
        <taxon>Fungi</taxon>
        <taxon>Dikarya</taxon>
        <taxon>Basidiomycota</taxon>
        <taxon>Agaricomycotina</taxon>
        <taxon>Agaricomycetes</taxon>
        <taxon>Agaricomycetidae</taxon>
        <taxon>Boletales</taxon>
        <taxon>Sclerodermatineae</taxon>
        <taxon>Pisolithaceae</taxon>
        <taxon>Pisolithus</taxon>
    </lineage>
</organism>
<keyword evidence="2" id="KW-1185">Reference proteome</keyword>
<evidence type="ECO:0000313" key="2">
    <source>
        <dbReference type="Proteomes" id="UP000054217"/>
    </source>
</evidence>
<reference evidence="2" key="2">
    <citation type="submission" date="2015-01" db="EMBL/GenBank/DDBJ databases">
        <title>Evolutionary Origins and Diversification of the Mycorrhizal Mutualists.</title>
        <authorList>
            <consortium name="DOE Joint Genome Institute"/>
            <consortium name="Mycorrhizal Genomics Consortium"/>
            <person name="Kohler A."/>
            <person name="Kuo A."/>
            <person name="Nagy L.G."/>
            <person name="Floudas D."/>
            <person name="Copeland A."/>
            <person name="Barry K.W."/>
            <person name="Cichocki N."/>
            <person name="Veneault-Fourrey C."/>
            <person name="LaButti K."/>
            <person name="Lindquist E.A."/>
            <person name="Lipzen A."/>
            <person name="Lundell T."/>
            <person name="Morin E."/>
            <person name="Murat C."/>
            <person name="Riley R."/>
            <person name="Ohm R."/>
            <person name="Sun H."/>
            <person name="Tunlid A."/>
            <person name="Henrissat B."/>
            <person name="Grigoriev I.V."/>
            <person name="Hibbett D.S."/>
            <person name="Martin F."/>
        </authorList>
    </citation>
    <scope>NUCLEOTIDE SEQUENCE [LARGE SCALE GENOMIC DNA]</scope>
    <source>
        <strain evidence="2">Marx 270</strain>
    </source>
</reference>
<reference evidence="1 2" key="1">
    <citation type="submission" date="2014-04" db="EMBL/GenBank/DDBJ databases">
        <authorList>
            <consortium name="DOE Joint Genome Institute"/>
            <person name="Kuo A."/>
            <person name="Kohler A."/>
            <person name="Costa M.D."/>
            <person name="Nagy L.G."/>
            <person name="Floudas D."/>
            <person name="Copeland A."/>
            <person name="Barry K.W."/>
            <person name="Cichocki N."/>
            <person name="Veneault-Fourrey C."/>
            <person name="LaButti K."/>
            <person name="Lindquist E.A."/>
            <person name="Lipzen A."/>
            <person name="Lundell T."/>
            <person name="Morin E."/>
            <person name="Murat C."/>
            <person name="Sun H."/>
            <person name="Tunlid A."/>
            <person name="Henrissat B."/>
            <person name="Grigoriev I.V."/>
            <person name="Hibbett D.S."/>
            <person name="Martin F."/>
            <person name="Nordberg H.P."/>
            <person name="Cantor M.N."/>
            <person name="Hua S.X."/>
        </authorList>
    </citation>
    <scope>NUCLEOTIDE SEQUENCE [LARGE SCALE GENOMIC DNA]</scope>
    <source>
        <strain evidence="1 2">Marx 270</strain>
    </source>
</reference>
<dbReference type="HOGENOM" id="CLU_2590695_0_0_1"/>